<keyword evidence="2" id="KW-1133">Transmembrane helix</keyword>
<dbReference type="eggNOG" id="ENOG5033A0P">
    <property type="taxonomic scope" value="Bacteria"/>
</dbReference>
<evidence type="ECO:0000313" key="4">
    <source>
        <dbReference type="Proteomes" id="UP000027821"/>
    </source>
</evidence>
<feature type="compositionally biased region" description="Low complexity" evidence="1">
    <location>
        <begin position="111"/>
        <end position="124"/>
    </location>
</feature>
<dbReference type="EMBL" id="JMIH01000014">
    <property type="protein sequence ID" value="KEO75139.1"/>
    <property type="molecule type" value="Genomic_DNA"/>
</dbReference>
<evidence type="ECO:0000256" key="2">
    <source>
        <dbReference type="SAM" id="Phobius"/>
    </source>
</evidence>
<evidence type="ECO:0000256" key="1">
    <source>
        <dbReference type="SAM" id="MobiDB-lite"/>
    </source>
</evidence>
<feature type="region of interest" description="Disordered" evidence="1">
    <location>
        <begin position="93"/>
        <end position="134"/>
    </location>
</feature>
<dbReference type="RefSeq" id="WP_035071730.1">
    <property type="nucleotide sequence ID" value="NZ_JMIH01000014.1"/>
</dbReference>
<sequence>MKGESMANSNKNIDKQFRDQLENHEIKPSGLAWERLEKKLDQNKKPAYPWMKVAASVMLLLTMGSLIWLSIDFTKSKVELPLAQVEDIPADVPSEKAIEEETPKISEEPKASAPAPRKPSATAPVKETETSKPNLVAENEAPVIKEKSAITPIETIERVQPEVSLPSSGEVYLAEHRPEVRVKIISSGIVEKPQKENLIDDLGEKIEKVGSLINKVDQGLADLQDAKNNLFASITSRRERNSN</sequence>
<feature type="compositionally biased region" description="Basic and acidic residues" evidence="1">
    <location>
        <begin position="12"/>
        <end position="21"/>
    </location>
</feature>
<proteinExistence type="predicted"/>
<feature type="region of interest" description="Disordered" evidence="1">
    <location>
        <begin position="1"/>
        <end position="21"/>
    </location>
</feature>
<protein>
    <submittedName>
        <fullName evidence="3">Uncharacterized protein</fullName>
    </submittedName>
</protein>
<keyword evidence="2" id="KW-0812">Transmembrane</keyword>
<dbReference type="AlphaFoldDB" id="A0A074L1X8"/>
<name>A0A074L1X8_9BACT</name>
<feature type="compositionally biased region" description="Polar residues" evidence="1">
    <location>
        <begin position="1"/>
        <end position="11"/>
    </location>
</feature>
<dbReference type="Proteomes" id="UP000027821">
    <property type="component" value="Unassembled WGS sequence"/>
</dbReference>
<evidence type="ECO:0000313" key="3">
    <source>
        <dbReference type="EMBL" id="KEO75139.1"/>
    </source>
</evidence>
<keyword evidence="4" id="KW-1185">Reference proteome</keyword>
<dbReference type="STRING" id="1048983.EL17_05580"/>
<feature type="compositionally biased region" description="Basic and acidic residues" evidence="1">
    <location>
        <begin position="93"/>
        <end position="110"/>
    </location>
</feature>
<reference evidence="3 4" key="1">
    <citation type="submission" date="2014-04" db="EMBL/GenBank/DDBJ databases">
        <title>Characterization and application of a salt tolerant electro-active bacterium.</title>
        <authorList>
            <person name="Yang L."/>
            <person name="Wei S."/>
            <person name="Tay Q.X.M."/>
        </authorList>
    </citation>
    <scope>NUCLEOTIDE SEQUENCE [LARGE SCALE GENOMIC DNA]</scope>
    <source>
        <strain evidence="3 4">LY1</strain>
    </source>
</reference>
<dbReference type="OrthoDB" id="826165at2"/>
<organism evidence="3 4">
    <name type="scientific">Anditalea andensis</name>
    <dbReference type="NCBI Taxonomy" id="1048983"/>
    <lineage>
        <taxon>Bacteria</taxon>
        <taxon>Pseudomonadati</taxon>
        <taxon>Bacteroidota</taxon>
        <taxon>Cytophagia</taxon>
        <taxon>Cytophagales</taxon>
        <taxon>Cytophagaceae</taxon>
        <taxon>Anditalea</taxon>
    </lineage>
</organism>
<accession>A0A074L1X8</accession>
<feature type="transmembrane region" description="Helical" evidence="2">
    <location>
        <begin position="53"/>
        <end position="71"/>
    </location>
</feature>
<comment type="caution">
    <text evidence="3">The sequence shown here is derived from an EMBL/GenBank/DDBJ whole genome shotgun (WGS) entry which is preliminary data.</text>
</comment>
<gene>
    <name evidence="3" type="ORF">EL17_05580</name>
</gene>
<keyword evidence="2" id="KW-0472">Membrane</keyword>